<keyword evidence="4 6" id="KW-0378">Hydrolase</keyword>
<dbReference type="GO" id="GO:0016791">
    <property type="term" value="F:phosphatase activity"/>
    <property type="evidence" value="ECO:0007669"/>
    <property type="project" value="TreeGrafter"/>
</dbReference>
<protein>
    <submittedName>
        <fullName evidence="6">TIGR01457 family HAD hydrolase</fullName>
    </submittedName>
</protein>
<accession>H3NJU8</accession>
<organism evidence="6 7">
    <name type="scientific">Facklamia languida CCUG 37842</name>
    <dbReference type="NCBI Taxonomy" id="883113"/>
    <lineage>
        <taxon>Bacteria</taxon>
        <taxon>Bacillati</taxon>
        <taxon>Bacillota</taxon>
        <taxon>Bacilli</taxon>
        <taxon>Lactobacillales</taxon>
        <taxon>Aerococcaceae</taxon>
        <taxon>Facklamia</taxon>
    </lineage>
</organism>
<keyword evidence="7" id="KW-1185">Reference proteome</keyword>
<sequence length="257" mass="28352">MRPYQGYIIDLDGTTYVGQHCLPEAEDFIHQLKAANRHYLFMTNNATRSIEAIYDHLFHDLNLPVTPHQIYTSATAAVEYLKQNHADQRIMVIGEPSLKQAVESSGLCLDQTRDAEVVLQALQRDVTYSDLLTATQALLKGADFVVTNQDQLIPTEEGPAPSSGPITAFLERASQVKPHLIGKPSPSIIEAAINKMGLTKDKVLVVGDNYETDIQAGYLAGVDTLLVLTGVTDKTMIPHFTYQPTYILDDLSQVVVQ</sequence>
<evidence type="ECO:0000256" key="1">
    <source>
        <dbReference type="ARBA" id="ARBA00001946"/>
    </source>
</evidence>
<dbReference type="GO" id="GO:0046872">
    <property type="term" value="F:metal ion binding"/>
    <property type="evidence" value="ECO:0007669"/>
    <property type="project" value="UniProtKB-KW"/>
</dbReference>
<reference evidence="6 7" key="1">
    <citation type="submission" date="2012-01" db="EMBL/GenBank/DDBJ databases">
        <title>The Genome Sequence of Facklamia languida CCUG 37842.</title>
        <authorList>
            <consortium name="The Broad Institute Genome Sequencing Platform"/>
            <person name="Earl A."/>
            <person name="Ward D."/>
            <person name="Feldgarden M."/>
            <person name="Gevers D."/>
            <person name="Huys G."/>
            <person name="Young S.K."/>
            <person name="Zeng Q."/>
            <person name="Gargeya S."/>
            <person name="Fitzgerald M."/>
            <person name="Haas B."/>
            <person name="Abouelleil A."/>
            <person name="Alvarado L."/>
            <person name="Arachchi H.M."/>
            <person name="Berlin A."/>
            <person name="Chapman S.B."/>
            <person name="Gearin G."/>
            <person name="Goldberg J."/>
            <person name="Griggs A."/>
            <person name="Gujja S."/>
            <person name="Hansen M."/>
            <person name="Heiman D."/>
            <person name="Howarth C."/>
            <person name="Larimer J."/>
            <person name="Lui A."/>
            <person name="MacDonald P.J.P."/>
            <person name="McCowen C."/>
            <person name="Montmayeur A."/>
            <person name="Murphy C."/>
            <person name="Neiman D."/>
            <person name="Pearson M."/>
            <person name="Priest M."/>
            <person name="Roberts A."/>
            <person name="Saif S."/>
            <person name="Shea T."/>
            <person name="Sisk P."/>
            <person name="Stolte C."/>
            <person name="Sykes S."/>
            <person name="Wortman J."/>
            <person name="Nusbaum C."/>
            <person name="Birren B."/>
        </authorList>
    </citation>
    <scope>NUCLEOTIDE SEQUENCE [LARGE SCALE GENOMIC DNA]</scope>
    <source>
        <strain evidence="6 7">CCUG 37842</strain>
    </source>
</reference>
<evidence type="ECO:0000256" key="2">
    <source>
        <dbReference type="ARBA" id="ARBA00006696"/>
    </source>
</evidence>
<keyword evidence="3" id="KW-0479">Metal-binding</keyword>
<dbReference type="Gene3D" id="3.40.50.1000">
    <property type="entry name" value="HAD superfamily/HAD-like"/>
    <property type="match status" value="2"/>
</dbReference>
<dbReference type="PANTHER" id="PTHR19288:SF46">
    <property type="entry name" value="HALOACID DEHALOGENASE-LIKE HYDROLASE DOMAIN-CONTAINING PROTEIN 2"/>
    <property type="match status" value="1"/>
</dbReference>
<dbReference type="Proteomes" id="UP000006190">
    <property type="component" value="Unassembled WGS sequence"/>
</dbReference>
<dbReference type="InterPro" id="IPR006357">
    <property type="entry name" value="HAD-SF_hydro_IIA"/>
</dbReference>
<dbReference type="NCBIfam" id="TIGR01460">
    <property type="entry name" value="HAD-SF-IIA"/>
    <property type="match status" value="1"/>
</dbReference>
<dbReference type="EMBL" id="AGEG01000013">
    <property type="protein sequence ID" value="EHR36911.1"/>
    <property type="molecule type" value="Genomic_DNA"/>
</dbReference>
<dbReference type="InterPro" id="IPR036412">
    <property type="entry name" value="HAD-like_sf"/>
</dbReference>
<dbReference type="Pfam" id="PF13344">
    <property type="entry name" value="Hydrolase_6"/>
    <property type="match status" value="1"/>
</dbReference>
<dbReference type="AlphaFoldDB" id="H3NJU8"/>
<comment type="caution">
    <text evidence="6">The sequence shown here is derived from an EMBL/GenBank/DDBJ whole genome shotgun (WGS) entry which is preliminary data.</text>
</comment>
<dbReference type="PATRIC" id="fig|883113.3.peg.1132"/>
<evidence type="ECO:0000256" key="4">
    <source>
        <dbReference type="ARBA" id="ARBA00022801"/>
    </source>
</evidence>
<evidence type="ECO:0000256" key="5">
    <source>
        <dbReference type="ARBA" id="ARBA00022842"/>
    </source>
</evidence>
<name>H3NJU8_9LACT</name>
<dbReference type="NCBIfam" id="TIGR01457">
    <property type="entry name" value="HAD-SF-IIA-hyp2"/>
    <property type="match status" value="1"/>
</dbReference>
<dbReference type="SUPFAM" id="SSF56784">
    <property type="entry name" value="HAD-like"/>
    <property type="match status" value="1"/>
</dbReference>
<dbReference type="STRING" id="883113.HMPREF9708_01137"/>
<evidence type="ECO:0000256" key="3">
    <source>
        <dbReference type="ARBA" id="ARBA00022723"/>
    </source>
</evidence>
<dbReference type="RefSeq" id="WP_006309319.1">
    <property type="nucleotide sequence ID" value="NZ_JH601133.1"/>
</dbReference>
<dbReference type="PANTHER" id="PTHR19288">
    <property type="entry name" value="4-NITROPHENYLPHOSPHATASE-RELATED"/>
    <property type="match status" value="1"/>
</dbReference>
<proteinExistence type="inferred from homology"/>
<dbReference type="InterPro" id="IPR023214">
    <property type="entry name" value="HAD_sf"/>
</dbReference>
<dbReference type="eggNOG" id="COG0647">
    <property type="taxonomic scope" value="Bacteria"/>
</dbReference>
<dbReference type="Pfam" id="PF13242">
    <property type="entry name" value="Hydrolase_like"/>
    <property type="match status" value="1"/>
</dbReference>
<comment type="cofactor">
    <cofactor evidence="1">
        <name>Mg(2+)</name>
        <dbReference type="ChEBI" id="CHEBI:18420"/>
    </cofactor>
</comment>
<keyword evidence="5" id="KW-0460">Magnesium</keyword>
<dbReference type="OrthoDB" id="9810449at2"/>
<gene>
    <name evidence="6" type="ORF">HMPREF9708_01137</name>
</gene>
<evidence type="ECO:0000313" key="6">
    <source>
        <dbReference type="EMBL" id="EHR36911.1"/>
    </source>
</evidence>
<dbReference type="InterPro" id="IPR006354">
    <property type="entry name" value="HAD-SF_hydro_IIA_hyp1"/>
</dbReference>
<dbReference type="GO" id="GO:0005737">
    <property type="term" value="C:cytoplasm"/>
    <property type="evidence" value="ECO:0007669"/>
    <property type="project" value="TreeGrafter"/>
</dbReference>
<evidence type="ECO:0000313" key="7">
    <source>
        <dbReference type="Proteomes" id="UP000006190"/>
    </source>
</evidence>
<comment type="similarity">
    <text evidence="2">Belongs to the HAD-like hydrolase superfamily. NagD family.</text>
</comment>
<dbReference type="HOGENOM" id="CLU_043473_1_1_9"/>